<evidence type="ECO:0000256" key="8">
    <source>
        <dbReference type="ARBA" id="ARBA00023136"/>
    </source>
</evidence>
<protein>
    <submittedName>
        <fullName evidence="11">Uncharacterized protein</fullName>
    </submittedName>
</protein>
<gene>
    <name evidence="11" type="ORF">PCOR1329_LOCUS54065</name>
</gene>
<dbReference type="PANTHER" id="PTHR45788:SF4">
    <property type="entry name" value="TRICARBOXYLATE TRANSPORT PROTEIN, MITOCHONDRIAL"/>
    <property type="match status" value="1"/>
</dbReference>
<dbReference type="InterPro" id="IPR049563">
    <property type="entry name" value="TXTP-like"/>
</dbReference>
<evidence type="ECO:0000256" key="6">
    <source>
        <dbReference type="ARBA" id="ARBA00022989"/>
    </source>
</evidence>
<evidence type="ECO:0000256" key="10">
    <source>
        <dbReference type="RuleBase" id="RU000488"/>
    </source>
</evidence>
<evidence type="ECO:0000256" key="1">
    <source>
        <dbReference type="ARBA" id="ARBA00004225"/>
    </source>
</evidence>
<comment type="subcellular location">
    <subcellularLocation>
        <location evidence="1">Mitochondrion membrane</location>
        <topology evidence="1">Multi-pass membrane protein</topology>
    </subcellularLocation>
</comment>
<feature type="repeat" description="Solcar" evidence="9">
    <location>
        <begin position="41"/>
        <end position="127"/>
    </location>
</feature>
<organism evidence="11 12">
    <name type="scientific">Prorocentrum cordatum</name>
    <dbReference type="NCBI Taxonomy" id="2364126"/>
    <lineage>
        <taxon>Eukaryota</taxon>
        <taxon>Sar</taxon>
        <taxon>Alveolata</taxon>
        <taxon>Dinophyceae</taxon>
        <taxon>Prorocentrales</taxon>
        <taxon>Prorocentraceae</taxon>
        <taxon>Prorocentrum</taxon>
    </lineage>
</organism>
<evidence type="ECO:0000313" key="11">
    <source>
        <dbReference type="EMBL" id="CAK0867043.1"/>
    </source>
</evidence>
<dbReference type="Pfam" id="PF00153">
    <property type="entry name" value="Mito_carr"/>
    <property type="match status" value="1"/>
</dbReference>
<sequence length="132" mass="13719">MGLYRGAAPTILKQGTNQAVRMPAQVAIMGLITFGDTTKNANPLLNGSAGFLAGCVSVLATQPADCVKSKMQGEAAKELYSGTVDCAMKMLKAEGPSAFFAGSIPRMVQVGMTSGISFALFPVISKLLNKVM</sequence>
<dbReference type="PANTHER" id="PTHR45788">
    <property type="entry name" value="SUCCINATE/FUMARATE MITOCHONDRIAL TRANSPORTER-RELATED"/>
    <property type="match status" value="1"/>
</dbReference>
<evidence type="ECO:0000256" key="4">
    <source>
        <dbReference type="ARBA" id="ARBA00022692"/>
    </source>
</evidence>
<dbReference type="Gene3D" id="1.50.40.10">
    <property type="entry name" value="Mitochondrial carrier domain"/>
    <property type="match status" value="1"/>
</dbReference>
<evidence type="ECO:0000256" key="3">
    <source>
        <dbReference type="ARBA" id="ARBA00022448"/>
    </source>
</evidence>
<comment type="similarity">
    <text evidence="2 10">Belongs to the mitochondrial carrier (TC 2.A.29) family.</text>
</comment>
<keyword evidence="12" id="KW-1185">Reference proteome</keyword>
<dbReference type="InterPro" id="IPR023395">
    <property type="entry name" value="MCP_dom_sf"/>
</dbReference>
<dbReference type="InterPro" id="IPR018108">
    <property type="entry name" value="MCP_transmembrane"/>
</dbReference>
<evidence type="ECO:0000256" key="9">
    <source>
        <dbReference type="PROSITE-ProRule" id="PRU00282"/>
    </source>
</evidence>
<evidence type="ECO:0000256" key="5">
    <source>
        <dbReference type="ARBA" id="ARBA00022737"/>
    </source>
</evidence>
<evidence type="ECO:0000256" key="7">
    <source>
        <dbReference type="ARBA" id="ARBA00023128"/>
    </source>
</evidence>
<proteinExistence type="inferred from homology"/>
<keyword evidence="6" id="KW-1133">Transmembrane helix</keyword>
<evidence type="ECO:0000313" key="12">
    <source>
        <dbReference type="Proteomes" id="UP001189429"/>
    </source>
</evidence>
<dbReference type="PROSITE" id="PS50920">
    <property type="entry name" value="SOLCAR"/>
    <property type="match status" value="1"/>
</dbReference>
<comment type="caution">
    <text evidence="11">The sequence shown here is derived from an EMBL/GenBank/DDBJ whole genome shotgun (WGS) entry which is preliminary data.</text>
</comment>
<reference evidence="11" key="1">
    <citation type="submission" date="2023-10" db="EMBL/GenBank/DDBJ databases">
        <authorList>
            <person name="Chen Y."/>
            <person name="Shah S."/>
            <person name="Dougan E. K."/>
            <person name="Thang M."/>
            <person name="Chan C."/>
        </authorList>
    </citation>
    <scope>NUCLEOTIDE SEQUENCE [LARGE SCALE GENOMIC DNA]</scope>
</reference>
<keyword evidence="8 9" id="KW-0472">Membrane</keyword>
<keyword evidence="7" id="KW-0496">Mitochondrion</keyword>
<keyword evidence="5" id="KW-0677">Repeat</keyword>
<accession>A0ABN9V2R9</accession>
<keyword evidence="4 9" id="KW-0812">Transmembrane</keyword>
<name>A0ABN9V2R9_9DINO</name>
<keyword evidence="3 10" id="KW-0813">Transport</keyword>
<dbReference type="Proteomes" id="UP001189429">
    <property type="component" value="Unassembled WGS sequence"/>
</dbReference>
<evidence type="ECO:0000256" key="2">
    <source>
        <dbReference type="ARBA" id="ARBA00006375"/>
    </source>
</evidence>
<dbReference type="EMBL" id="CAUYUJ010016603">
    <property type="protein sequence ID" value="CAK0867043.1"/>
    <property type="molecule type" value="Genomic_DNA"/>
</dbReference>
<dbReference type="SUPFAM" id="SSF103506">
    <property type="entry name" value="Mitochondrial carrier"/>
    <property type="match status" value="1"/>
</dbReference>